<dbReference type="Proteomes" id="UP000828048">
    <property type="component" value="Chromosome 5"/>
</dbReference>
<sequence>MEKRLRSSLQTSAEEFLSSATKLGFKSAKPSLKTLIHNLKPSSSSSSSSSLPLSLHQFISQSITRFQQISQSAAAADQAKSPKSPPTKRLRRSSRHASKSRDDSGTKEEESEVVDERENVIQKLQVYAYVALLCVSHPKKVFSPSDVLPAVRELHDNLVLFESDPVLLSEVSSLCDFWWKSEFPWRETLISQSLPVLLSRSLTLKKKVDVHRVYAIREAFTLFDFEDESIEDLKLLLIRCSIAPLYLKTEDGRKFIAFMFGLSGQLLKEALAMIRSQIPFGRKSMLEAYANIVFRGWKLVEGNLRDEIENGFLQGLIEGAIYASSASFSASIRRVLGGFIAQRTVDGVEKLLFRLAEPVIFRSLQVANSNVRQNALHLLLDMFPLEDPDSTKEVKDTLLDKQFFLLQRLLIDDCPDVRVVAVEGSCRILHLFWEIIPSSTITKIITKIFDDMTHDPCNEVRLATLNGIIYLLGNPQSHEILKVLLPRLGHLILDTSVSIRSVLVDLLLLLRDIRNFQFHKVVRMDLLLSTLASDQPSIAQKIVKLLMPSYFPSKVTVEEACNRCVRLIKRSPMAGARFCEFSLSEGASLRSLMELVKVCISLVLLRNEIDGDQLDGLLVAIAYLCNNLVSEVSYKATLKELLSVENLRYLFGAAATRRAQSAVCEIISCVLPDDIGVLFDDSMALITSCGLSENMERQVEVRSAHKMMLSCNRFDEMFETLARILQKTARGCHTKFGTEMPSHTDPFAKRRKTKSSIKILTKGKHVSGRKSPTSSTSSFEEEYSVALGIAWQIKDLLVDENSRIATLKSQILETAFFALKVISEVSIVQCRHCDYMDTTPILAYTSLTLHMSLQNVSINGVNNHGTKKKDSSDSAGSPLEPTLLEQTMDHLFNCTNKLFRAGDPRNSRKSPSETKQDRRNKTGNNCQQKRESEISTSSPSDGESVGSKQKRISSTVKILTAVLKFVVDAIAMGLISHSQVKCLKFSLDYVEFMMPSLNSQSSDKLQFKEEDFKEAFLCLKSSLTYLAKLLNLVLVSSNGDSLPPPEAHNLANSLLDVIVTIESVLGSGYATRVVAAMKPWLPDLILALGSTHMQKQAVEERASESSNFPSWLAVIAKIEFKELREVGSDDESEEASEPLELPAFKKLMEMVILLLRGNANVLDAVGVVFLRGVVVGLERKDFEMVLGLVHFISVKLVKQDRGEWEELKLMLAFLHDIYLRLEREAELNKDEDERQMLQSAMVLLEPVRVSYMDGVWKDQMEEE</sequence>
<protein>
    <submittedName>
        <fullName evidence="1">Uncharacterized protein</fullName>
    </submittedName>
</protein>
<comment type="caution">
    <text evidence="1">The sequence shown here is derived from an EMBL/GenBank/DDBJ whole genome shotgun (WGS) entry which is preliminary data.</text>
</comment>
<evidence type="ECO:0000313" key="1">
    <source>
        <dbReference type="EMBL" id="KAH7847574.1"/>
    </source>
</evidence>
<dbReference type="EMBL" id="CM037155">
    <property type="protein sequence ID" value="KAH7847574.1"/>
    <property type="molecule type" value="Genomic_DNA"/>
</dbReference>
<gene>
    <name evidence="1" type="ORF">Vadar_027723</name>
</gene>
<name>A0ACB7Y311_9ERIC</name>
<proteinExistence type="predicted"/>
<evidence type="ECO:0000313" key="2">
    <source>
        <dbReference type="Proteomes" id="UP000828048"/>
    </source>
</evidence>
<reference evidence="1 2" key="1">
    <citation type="journal article" date="2021" name="Hortic Res">
        <title>High-quality reference genome and annotation aids understanding of berry development for evergreen blueberry (Vaccinium darrowii).</title>
        <authorList>
            <person name="Yu J."/>
            <person name="Hulse-Kemp A.M."/>
            <person name="Babiker E."/>
            <person name="Staton M."/>
        </authorList>
    </citation>
    <scope>NUCLEOTIDE SEQUENCE [LARGE SCALE GENOMIC DNA]</scope>
    <source>
        <strain evidence="2">cv. NJ 8807/NJ 8810</strain>
        <tissue evidence="1">Young leaf</tissue>
    </source>
</reference>
<accession>A0ACB7Y311</accession>
<keyword evidence="2" id="KW-1185">Reference proteome</keyword>
<organism evidence="1 2">
    <name type="scientific">Vaccinium darrowii</name>
    <dbReference type="NCBI Taxonomy" id="229202"/>
    <lineage>
        <taxon>Eukaryota</taxon>
        <taxon>Viridiplantae</taxon>
        <taxon>Streptophyta</taxon>
        <taxon>Embryophyta</taxon>
        <taxon>Tracheophyta</taxon>
        <taxon>Spermatophyta</taxon>
        <taxon>Magnoliopsida</taxon>
        <taxon>eudicotyledons</taxon>
        <taxon>Gunneridae</taxon>
        <taxon>Pentapetalae</taxon>
        <taxon>asterids</taxon>
        <taxon>Ericales</taxon>
        <taxon>Ericaceae</taxon>
        <taxon>Vaccinioideae</taxon>
        <taxon>Vaccinieae</taxon>
        <taxon>Vaccinium</taxon>
    </lineage>
</organism>